<reference evidence="1" key="1">
    <citation type="submission" date="2022-10" db="EMBL/GenBank/DDBJ databases">
        <title>The complete genomes of actinobacterial strains from the NBC collection.</title>
        <authorList>
            <person name="Joergensen T.S."/>
            <person name="Alvarez Arevalo M."/>
            <person name="Sterndorff E.B."/>
            <person name="Faurdal D."/>
            <person name="Vuksanovic O."/>
            <person name="Mourched A.-S."/>
            <person name="Charusanti P."/>
            <person name="Shaw S."/>
            <person name="Blin K."/>
            <person name="Weber T."/>
        </authorList>
    </citation>
    <scope>NUCLEOTIDE SEQUENCE</scope>
    <source>
        <strain evidence="1">NBC 00180</strain>
    </source>
</reference>
<accession>A0AAU1IAF5</accession>
<dbReference type="Gene3D" id="1.10.600.10">
    <property type="entry name" value="Farnesyl Diphosphate Synthase"/>
    <property type="match status" value="1"/>
</dbReference>
<evidence type="ECO:0008006" key="2">
    <source>
        <dbReference type="Google" id="ProtNLM"/>
    </source>
</evidence>
<name>A0AAU1IAF5_9ACTN</name>
<organism evidence="1">
    <name type="scientific">Streptomyces sp. NBC_00180</name>
    <dbReference type="NCBI Taxonomy" id="2903632"/>
    <lineage>
        <taxon>Bacteria</taxon>
        <taxon>Bacillati</taxon>
        <taxon>Actinomycetota</taxon>
        <taxon>Actinomycetes</taxon>
        <taxon>Kitasatosporales</taxon>
        <taxon>Streptomycetaceae</taxon>
        <taxon>Streptomyces</taxon>
    </lineage>
</organism>
<proteinExistence type="predicted"/>
<evidence type="ECO:0000313" key="1">
    <source>
        <dbReference type="EMBL" id="WTP91252.1"/>
    </source>
</evidence>
<dbReference type="SUPFAM" id="SSF48576">
    <property type="entry name" value="Terpenoid synthases"/>
    <property type="match status" value="1"/>
</dbReference>
<dbReference type="AlphaFoldDB" id="A0AAU1IAF5"/>
<sequence length="342" mass="38728">MNQASRLMVRPPRPPGVDTLHYTPRSGLEAIREPGHRRMVASVLASGLVDRMIALTEGFEPPVDIQQAHVDSEQLAAEFAAYGVTVPAATTRHITLMRALMVPIADDALALALDRIWVFTTHTDDVCCHDPAEAEAIMRAGMLTAPPGSLPNTRFIQYMFNEIAPFCDPTFLAVYRTFFYQAITGVLMEAEFTPQTSDDVDSDYVRIFNGFSQFWFTSLQFTDPCLDACSQRAFWSAALSPCVTFLNDINDVLSFYKEAVHGGDFVAGRIYRRSVKENVPYLAVYREILESGLTAYRRVPALADDEQRRHLDRYMQAFIHWHFRSPRYGWQKIYPGLTPIRV</sequence>
<dbReference type="EMBL" id="CP108140">
    <property type="protein sequence ID" value="WTP91252.1"/>
    <property type="molecule type" value="Genomic_DNA"/>
</dbReference>
<protein>
    <recommendedName>
        <fullName evidence="2">Trichodiene synthase</fullName>
    </recommendedName>
</protein>
<gene>
    <name evidence="1" type="ORF">OG477_40610</name>
</gene>
<dbReference type="InterPro" id="IPR008949">
    <property type="entry name" value="Isoprenoid_synthase_dom_sf"/>
</dbReference>